<reference evidence="1 2" key="1">
    <citation type="journal article" date="2022" name="Front. Cell. Infect. Microbiol.">
        <title>The Genomes of Two Strains of Taenia crassiceps the Animal Model for the Study of Human Cysticercosis.</title>
        <authorList>
            <person name="Bobes R.J."/>
            <person name="Estrada K."/>
            <person name="Rios-Valencia D.G."/>
            <person name="Calderon-Gallegos A."/>
            <person name="de la Torre P."/>
            <person name="Carrero J.C."/>
            <person name="Sanchez-Flores A."/>
            <person name="Laclette J.P."/>
        </authorList>
    </citation>
    <scope>NUCLEOTIDE SEQUENCE [LARGE SCALE GENOMIC DNA]</scope>
    <source>
        <strain evidence="1">WFUcys</strain>
    </source>
</reference>
<dbReference type="EMBL" id="JAKROA010000007">
    <property type="protein sequence ID" value="KAL5105687.1"/>
    <property type="molecule type" value="Genomic_DNA"/>
</dbReference>
<evidence type="ECO:0000313" key="1">
    <source>
        <dbReference type="EMBL" id="KAL5105687.1"/>
    </source>
</evidence>
<accession>A0ABR4Q7P6</accession>
<gene>
    <name evidence="1" type="ORF">TcWFU_002111</name>
</gene>
<proteinExistence type="predicted"/>
<comment type="caution">
    <text evidence="1">The sequence shown here is derived from an EMBL/GenBank/DDBJ whole genome shotgun (WGS) entry which is preliminary data.</text>
</comment>
<protein>
    <submittedName>
        <fullName evidence="1">Uncharacterized protein</fullName>
    </submittedName>
</protein>
<name>A0ABR4Q7P6_9CEST</name>
<evidence type="ECO:0000313" key="2">
    <source>
        <dbReference type="Proteomes" id="UP001651158"/>
    </source>
</evidence>
<keyword evidence="2" id="KW-1185">Reference proteome</keyword>
<sequence length="439" mass="49584">MTSSFTSNDGDSICNISFSEASKKLAKSYYPFVCADKRNLARPIVDLQASFEVAFNALEDIERTGGDVESLHYAVYGLEEALSRALTELIVIRDEVHTLTLALKQSEQFNLKLYEQLVNLDHEATDGIESSQQTINASRCMTNKYRIPQTTKEALGRAWIHDNAENSRGDVTITSLLSSQQTSNEFHSWVCRIQRELSRRHTEFSFLMLGLWTEEVCSNFTEGTSADEEVGCFRRRSHKNESPNEAVSRRREAVMQSLLLTRHMKIDDTPATLGMIQSKVQELGDEVFTELRRRRESLEEAKSLHRTLNDQLSGRRHQLVGSLLATHQAVQTLLEMDEQNDGLVGKLIKTRPLFSELQEAVVKGGDAGGEVKRPEYTGGAATKSSFQALPEVLGVERWRELLEKLKTVRLSGTRTCSAPNHSSRLFKYATPVRSRLRRL</sequence>
<dbReference type="Proteomes" id="UP001651158">
    <property type="component" value="Unassembled WGS sequence"/>
</dbReference>
<organism evidence="1 2">
    <name type="scientific">Taenia crassiceps</name>
    <dbReference type="NCBI Taxonomy" id="6207"/>
    <lineage>
        <taxon>Eukaryota</taxon>
        <taxon>Metazoa</taxon>
        <taxon>Spiralia</taxon>
        <taxon>Lophotrochozoa</taxon>
        <taxon>Platyhelminthes</taxon>
        <taxon>Cestoda</taxon>
        <taxon>Eucestoda</taxon>
        <taxon>Cyclophyllidea</taxon>
        <taxon>Taeniidae</taxon>
        <taxon>Taenia</taxon>
    </lineage>
</organism>